<proteinExistence type="predicted"/>
<sequence>MKTSLSRIAASIIIGVALVAAAALVAGFFGRTVPFFDSLAQFRAHLTVALFVLALLLIVMRSVAAATVATIVAAYAAVSVSPFLMPRPAGEPHRVAPANTALVGRGPLKLLQMNLRFNADPVPAVTTIARLDPDVLTLQEINRRWVEAIEPLRSGYPYAAFCGVGEAVGGVAILSRVPFVQADAACRVDDGFVSRRLDLGNGQELTVVSEHLAWPWPFRQGRQVAALGEEVLPKLQMPLLIAGDFNAAPWSATVQRYAGASRTTPATGIGPTWLPSALPAPLRRLVGLPLDNVLASDGVRLVSVATEPATASDHLPILVTFDVPSASSGGASPARFVGRAAAR</sequence>
<dbReference type="EMBL" id="JAAAMG010000003">
    <property type="protein sequence ID" value="NDW03863.1"/>
    <property type="molecule type" value="Genomic_DNA"/>
</dbReference>
<evidence type="ECO:0000256" key="1">
    <source>
        <dbReference type="SAM" id="Phobius"/>
    </source>
</evidence>
<dbReference type="SUPFAM" id="SSF56219">
    <property type="entry name" value="DNase I-like"/>
    <property type="match status" value="1"/>
</dbReference>
<keyword evidence="1" id="KW-1133">Transmembrane helix</keyword>
<dbReference type="Pfam" id="PF03372">
    <property type="entry name" value="Exo_endo_phos"/>
    <property type="match status" value="1"/>
</dbReference>
<gene>
    <name evidence="3" type="ORF">GTK09_05420</name>
</gene>
<feature type="transmembrane region" description="Helical" evidence="1">
    <location>
        <begin position="12"/>
        <end position="30"/>
    </location>
</feature>
<keyword evidence="1" id="KW-0812">Transmembrane</keyword>
<protein>
    <recommendedName>
        <fullName evidence="2">Endonuclease/exonuclease/phosphatase domain-containing protein</fullName>
    </recommendedName>
</protein>
<dbReference type="InterPro" id="IPR005135">
    <property type="entry name" value="Endo/exonuclease/phosphatase"/>
</dbReference>
<accession>A0A6N9SXQ2</accession>
<evidence type="ECO:0000313" key="3">
    <source>
        <dbReference type="EMBL" id="NDW03863.1"/>
    </source>
</evidence>
<dbReference type="RefSeq" id="WP_163461697.1">
    <property type="nucleotide sequence ID" value="NZ_JAAAMG010000003.1"/>
</dbReference>
<dbReference type="Gene3D" id="3.60.10.10">
    <property type="entry name" value="Endonuclease/exonuclease/phosphatase"/>
    <property type="match status" value="1"/>
</dbReference>
<feature type="domain" description="Endonuclease/exonuclease/phosphatase" evidence="2">
    <location>
        <begin position="114"/>
        <end position="314"/>
    </location>
</feature>
<dbReference type="GO" id="GO:0003824">
    <property type="term" value="F:catalytic activity"/>
    <property type="evidence" value="ECO:0007669"/>
    <property type="project" value="InterPro"/>
</dbReference>
<feature type="transmembrane region" description="Helical" evidence="1">
    <location>
        <begin position="66"/>
        <end position="85"/>
    </location>
</feature>
<feature type="transmembrane region" description="Helical" evidence="1">
    <location>
        <begin position="42"/>
        <end position="59"/>
    </location>
</feature>
<name>A0A6N9SXQ2_9HYPH</name>
<evidence type="ECO:0000259" key="2">
    <source>
        <dbReference type="Pfam" id="PF03372"/>
    </source>
</evidence>
<dbReference type="InterPro" id="IPR036691">
    <property type="entry name" value="Endo/exonu/phosph_ase_sf"/>
</dbReference>
<keyword evidence="1" id="KW-0472">Membrane</keyword>
<evidence type="ECO:0000313" key="4">
    <source>
        <dbReference type="Proteomes" id="UP000469011"/>
    </source>
</evidence>
<reference evidence="3 4" key="1">
    <citation type="submission" date="2020-01" db="EMBL/GenBank/DDBJ databases">
        <title>Jiella pacifica sp. nov.</title>
        <authorList>
            <person name="Xue Z."/>
            <person name="Zhu S."/>
            <person name="Chen J."/>
            <person name="Yang J."/>
        </authorList>
    </citation>
    <scope>NUCLEOTIDE SEQUENCE [LARGE SCALE GENOMIC DNA]</scope>
    <source>
        <strain evidence="3 4">40Bstr34</strain>
    </source>
</reference>
<dbReference type="Proteomes" id="UP000469011">
    <property type="component" value="Unassembled WGS sequence"/>
</dbReference>
<comment type="caution">
    <text evidence="3">The sequence shown here is derived from an EMBL/GenBank/DDBJ whole genome shotgun (WGS) entry which is preliminary data.</text>
</comment>
<keyword evidence="4" id="KW-1185">Reference proteome</keyword>
<dbReference type="AlphaFoldDB" id="A0A6N9SXQ2"/>
<organism evidence="3 4">
    <name type="scientific">Jiella pacifica</name>
    <dbReference type="NCBI Taxonomy" id="2696469"/>
    <lineage>
        <taxon>Bacteria</taxon>
        <taxon>Pseudomonadati</taxon>
        <taxon>Pseudomonadota</taxon>
        <taxon>Alphaproteobacteria</taxon>
        <taxon>Hyphomicrobiales</taxon>
        <taxon>Aurantimonadaceae</taxon>
        <taxon>Jiella</taxon>
    </lineage>
</organism>